<proteinExistence type="predicted"/>
<dbReference type="AlphaFoldDB" id="X0RY46"/>
<evidence type="ECO:0000313" key="2">
    <source>
        <dbReference type="EMBL" id="GAF73718.1"/>
    </source>
</evidence>
<dbReference type="Gene3D" id="3.40.50.720">
    <property type="entry name" value="NAD(P)-binding Rossmann-like Domain"/>
    <property type="match status" value="1"/>
</dbReference>
<evidence type="ECO:0000259" key="1">
    <source>
        <dbReference type="Pfam" id="PF01370"/>
    </source>
</evidence>
<dbReference type="InterPro" id="IPR036291">
    <property type="entry name" value="NAD(P)-bd_dom_sf"/>
</dbReference>
<dbReference type="PANTHER" id="PTHR43245">
    <property type="entry name" value="BIFUNCTIONAL POLYMYXIN RESISTANCE PROTEIN ARNA"/>
    <property type="match status" value="1"/>
</dbReference>
<sequence>MMTKTLVVGGTGYVGRELVRQLIDRKNEVSVLSRGQPIKEVEWLQADIADKESLLSKLEGKNYDVVYHVASLANDTGNPEEMIKVNIVGLTNMLEFVRKSRVRRFVLSSSVSAYGWYPATKFQKPLYMPVDENHAVRPKDMYCATKRMQEILALTFYHQYKVPVTILRLCGVMGPVGPQEAGGGRMWKSLSLQMKKGKEIHLPLFAPEEKNHFVDNRDVAAMHILVGEHPRATGEIFNCCGPKATTGKEFAALVEEIIPTAKVKFGFPWGVAQGVIEFDMSKMERLLGYRPRYTISDSLRFIFDWVNKGGLENMK</sequence>
<comment type="caution">
    <text evidence="2">The sequence shown here is derived from an EMBL/GenBank/DDBJ whole genome shotgun (WGS) entry which is preliminary data.</text>
</comment>
<reference evidence="2" key="1">
    <citation type="journal article" date="2014" name="Front. Microbiol.">
        <title>High frequency of phylogenetically diverse reductive dehalogenase-homologous genes in deep subseafloor sedimentary metagenomes.</title>
        <authorList>
            <person name="Kawai M."/>
            <person name="Futagami T."/>
            <person name="Toyoda A."/>
            <person name="Takaki Y."/>
            <person name="Nishi S."/>
            <person name="Hori S."/>
            <person name="Arai W."/>
            <person name="Tsubouchi T."/>
            <person name="Morono Y."/>
            <person name="Uchiyama I."/>
            <person name="Ito T."/>
            <person name="Fujiyama A."/>
            <person name="Inagaki F."/>
            <person name="Takami H."/>
        </authorList>
    </citation>
    <scope>NUCLEOTIDE SEQUENCE</scope>
    <source>
        <strain evidence="2">Expedition CK06-06</strain>
    </source>
</reference>
<dbReference type="Pfam" id="PF01370">
    <property type="entry name" value="Epimerase"/>
    <property type="match status" value="1"/>
</dbReference>
<feature type="domain" description="NAD-dependent epimerase/dehydratase" evidence="1">
    <location>
        <begin position="6"/>
        <end position="240"/>
    </location>
</feature>
<dbReference type="SUPFAM" id="SSF51735">
    <property type="entry name" value="NAD(P)-binding Rossmann-fold domains"/>
    <property type="match status" value="1"/>
</dbReference>
<accession>X0RY46</accession>
<name>X0RY46_9ZZZZ</name>
<organism evidence="2">
    <name type="scientific">marine sediment metagenome</name>
    <dbReference type="NCBI Taxonomy" id="412755"/>
    <lineage>
        <taxon>unclassified sequences</taxon>
        <taxon>metagenomes</taxon>
        <taxon>ecological metagenomes</taxon>
    </lineage>
</organism>
<dbReference type="InterPro" id="IPR050177">
    <property type="entry name" value="Lipid_A_modif_metabolic_enz"/>
</dbReference>
<protein>
    <recommendedName>
        <fullName evidence="1">NAD-dependent epimerase/dehydratase domain-containing protein</fullName>
    </recommendedName>
</protein>
<dbReference type="EMBL" id="BARS01009372">
    <property type="protein sequence ID" value="GAF73718.1"/>
    <property type="molecule type" value="Genomic_DNA"/>
</dbReference>
<dbReference type="InterPro" id="IPR001509">
    <property type="entry name" value="Epimerase_deHydtase"/>
</dbReference>
<gene>
    <name evidence="2" type="ORF">S01H1_17635</name>
</gene>